<keyword evidence="5" id="KW-1185">Reference proteome</keyword>
<feature type="domain" description="Phospholipid/glycerol acyltransferase" evidence="3">
    <location>
        <begin position="37"/>
        <end position="151"/>
    </location>
</feature>
<dbReference type="EMBL" id="CP008889">
    <property type="protein sequence ID" value="AIF40818.1"/>
    <property type="molecule type" value="Genomic_DNA"/>
</dbReference>
<name>A0A075JL47_9MICO</name>
<dbReference type="InterPro" id="IPR002123">
    <property type="entry name" value="Plipid/glycerol_acylTrfase"/>
</dbReference>
<accession>A0A075JL47</accession>
<evidence type="ECO:0000256" key="1">
    <source>
        <dbReference type="ARBA" id="ARBA00022679"/>
    </source>
</evidence>
<dbReference type="PANTHER" id="PTHR10434:SF55">
    <property type="entry name" value="POSSIBLE ACYLTRANSFERASE"/>
    <property type="match status" value="1"/>
</dbReference>
<dbReference type="GeneID" id="41841006"/>
<protein>
    <submittedName>
        <fullName evidence="4">Glycerol acyltransferase</fullName>
    </submittedName>
</protein>
<dbReference type="GO" id="GO:0005886">
    <property type="term" value="C:plasma membrane"/>
    <property type="evidence" value="ECO:0007669"/>
    <property type="project" value="TreeGrafter"/>
</dbReference>
<sequence>MELVYPPVLAIARSLFAAQGLKFTLVGSENLPRTGGAVVMMNHLSYMDFTYAGFPAIKQRRVIRFMAKKEVFDHKISGPLMRGMKHIAVERGNGAQSYRDAVAALKRGELVGIFPEETISRSFELKSFKTGGVRMAQEAGVPIVPMILWGSQRVWTKGKPKRLGRTNTPITVAVGEPMTYDETLSPEQNTQRVKDAMQKLLDAARANYPTLSGADLEFLPASMGGTAPTLDEAEADDARIAAERRRKRAEKAAAASSSQG</sequence>
<reference evidence="4 5" key="1">
    <citation type="submission" date="2014-07" db="EMBL/GenBank/DDBJ databases">
        <title>Genome Sequencing of Dermacoccus nishinomiyaensis.</title>
        <authorList>
            <person name="Hong K.W."/>
            <person name="Chan K.G."/>
        </authorList>
    </citation>
    <scope>NUCLEOTIDE SEQUENCE [LARGE SCALE GENOMIC DNA]</scope>
    <source>
        <strain evidence="4 5">M25</strain>
    </source>
</reference>
<dbReference type="RefSeq" id="WP_038568208.1">
    <property type="nucleotide sequence ID" value="NZ_CP008889.1"/>
</dbReference>
<dbReference type="CDD" id="cd07989">
    <property type="entry name" value="LPLAT_AGPAT-like"/>
    <property type="match status" value="1"/>
</dbReference>
<dbReference type="OrthoDB" id="3210041at2"/>
<evidence type="ECO:0000259" key="3">
    <source>
        <dbReference type="SMART" id="SM00563"/>
    </source>
</evidence>
<keyword evidence="2 4" id="KW-0012">Acyltransferase</keyword>
<dbReference type="GO" id="GO:0006654">
    <property type="term" value="P:phosphatidic acid biosynthetic process"/>
    <property type="evidence" value="ECO:0007669"/>
    <property type="project" value="TreeGrafter"/>
</dbReference>
<proteinExistence type="predicted"/>
<dbReference type="Pfam" id="PF01553">
    <property type="entry name" value="Acyltransferase"/>
    <property type="match status" value="1"/>
</dbReference>
<dbReference type="SMART" id="SM00563">
    <property type="entry name" value="PlsC"/>
    <property type="match status" value="1"/>
</dbReference>
<dbReference type="HOGENOM" id="CLU_027938_4_4_11"/>
<dbReference type="KEGG" id="dni:HX89_07555"/>
<dbReference type="SUPFAM" id="SSF69593">
    <property type="entry name" value="Glycerol-3-phosphate (1)-acyltransferase"/>
    <property type="match status" value="1"/>
</dbReference>
<dbReference type="AlphaFoldDB" id="A0A075JL47"/>
<dbReference type="Proteomes" id="UP000027986">
    <property type="component" value="Chromosome"/>
</dbReference>
<dbReference type="PANTHER" id="PTHR10434">
    <property type="entry name" value="1-ACYL-SN-GLYCEROL-3-PHOSPHATE ACYLTRANSFERASE"/>
    <property type="match status" value="1"/>
</dbReference>
<evidence type="ECO:0000313" key="4">
    <source>
        <dbReference type="EMBL" id="AIF40818.1"/>
    </source>
</evidence>
<dbReference type="GO" id="GO:0003841">
    <property type="term" value="F:1-acylglycerol-3-phosphate O-acyltransferase activity"/>
    <property type="evidence" value="ECO:0007669"/>
    <property type="project" value="TreeGrafter"/>
</dbReference>
<dbReference type="eggNOG" id="COG0204">
    <property type="taxonomic scope" value="Bacteria"/>
</dbReference>
<evidence type="ECO:0000256" key="2">
    <source>
        <dbReference type="ARBA" id="ARBA00023315"/>
    </source>
</evidence>
<organism evidence="4 5">
    <name type="scientific">Dermacoccus nishinomiyaensis</name>
    <dbReference type="NCBI Taxonomy" id="1274"/>
    <lineage>
        <taxon>Bacteria</taxon>
        <taxon>Bacillati</taxon>
        <taxon>Actinomycetota</taxon>
        <taxon>Actinomycetes</taxon>
        <taxon>Micrococcales</taxon>
        <taxon>Dermacoccaceae</taxon>
        <taxon>Dermacoccus</taxon>
    </lineage>
</organism>
<keyword evidence="1 4" id="KW-0808">Transferase</keyword>
<gene>
    <name evidence="4" type="ORF">HX89_07555</name>
</gene>
<evidence type="ECO:0000313" key="5">
    <source>
        <dbReference type="Proteomes" id="UP000027986"/>
    </source>
</evidence>